<keyword evidence="3" id="KW-1185">Reference proteome</keyword>
<accession>A0AA39V6A1</accession>
<name>A0AA39V6A1_9LECA</name>
<organism evidence="2 3">
    <name type="scientific">Cladonia borealis</name>
    <dbReference type="NCBI Taxonomy" id="184061"/>
    <lineage>
        <taxon>Eukaryota</taxon>
        <taxon>Fungi</taxon>
        <taxon>Dikarya</taxon>
        <taxon>Ascomycota</taxon>
        <taxon>Pezizomycotina</taxon>
        <taxon>Lecanoromycetes</taxon>
        <taxon>OSLEUM clade</taxon>
        <taxon>Lecanoromycetidae</taxon>
        <taxon>Lecanorales</taxon>
        <taxon>Lecanorineae</taxon>
        <taxon>Cladoniaceae</taxon>
        <taxon>Cladonia</taxon>
    </lineage>
</organism>
<gene>
    <name evidence="2" type="ORF">JMJ35_003531</name>
</gene>
<feature type="compositionally biased region" description="Polar residues" evidence="1">
    <location>
        <begin position="60"/>
        <end position="74"/>
    </location>
</feature>
<protein>
    <submittedName>
        <fullName evidence="2">Uncharacterized protein</fullName>
    </submittedName>
</protein>
<dbReference type="AlphaFoldDB" id="A0AA39V6A1"/>
<feature type="compositionally biased region" description="Polar residues" evidence="1">
    <location>
        <begin position="82"/>
        <end position="100"/>
    </location>
</feature>
<feature type="compositionally biased region" description="Low complexity" evidence="1">
    <location>
        <begin position="115"/>
        <end position="134"/>
    </location>
</feature>
<feature type="region of interest" description="Disordered" evidence="1">
    <location>
        <begin position="60"/>
        <end position="190"/>
    </location>
</feature>
<reference evidence="2" key="1">
    <citation type="submission" date="2023-03" db="EMBL/GenBank/DDBJ databases">
        <title>Complete genome of Cladonia borealis.</title>
        <authorList>
            <person name="Park H."/>
        </authorList>
    </citation>
    <scope>NUCLEOTIDE SEQUENCE</scope>
    <source>
        <strain evidence="2">ANT050790</strain>
    </source>
</reference>
<feature type="region of interest" description="Disordered" evidence="1">
    <location>
        <begin position="319"/>
        <end position="340"/>
    </location>
</feature>
<evidence type="ECO:0000256" key="1">
    <source>
        <dbReference type="SAM" id="MobiDB-lite"/>
    </source>
</evidence>
<comment type="caution">
    <text evidence="2">The sequence shown here is derived from an EMBL/GenBank/DDBJ whole genome shotgun (WGS) entry which is preliminary data.</text>
</comment>
<feature type="compositionally biased region" description="Polar residues" evidence="1">
    <location>
        <begin position="17"/>
        <end position="26"/>
    </location>
</feature>
<sequence length="517" mass="58556">MATVSKSANEADDAAATQISEPSRSISDPLFNAMPFSPTSPRQRLIATNKTAHMVNSSFDHRAVTTTPTPTSACDRTKDTAPWTSAMSNSTVAPTQTPTAAKQPAVAPPSLTLQIPSSPASSNRSNSGRNISFSASAQSHPRSEGLRSTLQPFNRHTHPRTLATKPHYSRSAGHGNQFKGHIARPSHSNSMTWKRTAMTLKEHWFRIEKEMKIMRFLPSEYPRFPAYVGQKYEEWLERYPKYSPFIPDTYDAYLGHLASFEAWKAKRVAFLVEQKELEMTLKRKGQPKVESIFANRKFTDGMSAVLCLESKWSTWYEPTTARPQAPWPGHDEMDEEGNQRNASVNGDFGRFLPLPRAPANDTVNWKQRAQVMPTDFDEVRILFDCISRGGKEGQEMKDLYKATIEREAEETKIAWANRESDRFWEEKLEERLNTGLSADVAKHIADIETTANAKEIAIAKLLQEEEAKFRAEMLEVFPESFVNTLNYSDENEVEEKENKNKENKEIEGNKKDSKNEE</sequence>
<feature type="compositionally biased region" description="Basic and acidic residues" evidence="1">
    <location>
        <begin position="496"/>
        <end position="517"/>
    </location>
</feature>
<dbReference type="Proteomes" id="UP001166286">
    <property type="component" value="Unassembled WGS sequence"/>
</dbReference>
<feature type="compositionally biased region" description="Polar residues" evidence="1">
    <location>
        <begin position="135"/>
        <end position="154"/>
    </location>
</feature>
<feature type="region of interest" description="Disordered" evidence="1">
    <location>
        <begin position="488"/>
        <end position="517"/>
    </location>
</feature>
<proteinExistence type="predicted"/>
<dbReference type="EMBL" id="JAFEKC020000006">
    <property type="protein sequence ID" value="KAK0513809.1"/>
    <property type="molecule type" value="Genomic_DNA"/>
</dbReference>
<feature type="region of interest" description="Disordered" evidence="1">
    <location>
        <begin position="1"/>
        <end position="40"/>
    </location>
</feature>
<evidence type="ECO:0000313" key="2">
    <source>
        <dbReference type="EMBL" id="KAK0513809.1"/>
    </source>
</evidence>
<evidence type="ECO:0000313" key="3">
    <source>
        <dbReference type="Proteomes" id="UP001166286"/>
    </source>
</evidence>